<evidence type="ECO:0000313" key="2">
    <source>
        <dbReference type="Proteomes" id="UP000244336"/>
    </source>
</evidence>
<protein>
    <submittedName>
        <fullName evidence="1">Uncharacterized protein</fullName>
    </submittedName>
</protein>
<reference evidence="1 2" key="1">
    <citation type="submission" date="2018-04" db="EMBL/GenBank/DDBJ databases">
        <title>WGS assembly of Panicum hallii var. hallii HAL2.</title>
        <authorList>
            <person name="Lovell J."/>
            <person name="Jenkins J."/>
            <person name="Lowry D."/>
            <person name="Mamidi S."/>
            <person name="Sreedasyam A."/>
            <person name="Weng X."/>
            <person name="Barry K."/>
            <person name="Bonette J."/>
            <person name="Campitelli B."/>
            <person name="Daum C."/>
            <person name="Gordon S."/>
            <person name="Gould B."/>
            <person name="Lipzen A."/>
            <person name="MacQueen A."/>
            <person name="Palacio-Mejia J."/>
            <person name="Plott C."/>
            <person name="Shakirov E."/>
            <person name="Shu S."/>
            <person name="Yoshinaga Y."/>
            <person name="Zane M."/>
            <person name="Rokhsar D."/>
            <person name="Grimwood J."/>
            <person name="Schmutz J."/>
            <person name="Juenger T."/>
        </authorList>
    </citation>
    <scope>NUCLEOTIDE SEQUENCE [LARGE SCALE GENOMIC DNA]</scope>
    <source>
        <strain evidence="2">cv. HAL2</strain>
    </source>
</reference>
<evidence type="ECO:0000313" key="1">
    <source>
        <dbReference type="EMBL" id="PUZ39164.1"/>
    </source>
</evidence>
<keyword evidence="2" id="KW-1185">Reference proteome</keyword>
<sequence length="54" mass="5920">MKVRDLTALSNHSLANHSLVVCLLGVAQARGGTDLNRTHASVFILLYFASRSFF</sequence>
<dbReference type="EMBL" id="CM009757">
    <property type="protein sequence ID" value="PUZ39164.1"/>
    <property type="molecule type" value="Genomic_DNA"/>
</dbReference>
<name>A0A2T7C768_9POAL</name>
<dbReference type="AlphaFoldDB" id="A0A2T7C768"/>
<organism evidence="1 2">
    <name type="scientific">Panicum hallii var. hallii</name>
    <dbReference type="NCBI Taxonomy" id="1504633"/>
    <lineage>
        <taxon>Eukaryota</taxon>
        <taxon>Viridiplantae</taxon>
        <taxon>Streptophyta</taxon>
        <taxon>Embryophyta</taxon>
        <taxon>Tracheophyta</taxon>
        <taxon>Spermatophyta</taxon>
        <taxon>Magnoliopsida</taxon>
        <taxon>Liliopsida</taxon>
        <taxon>Poales</taxon>
        <taxon>Poaceae</taxon>
        <taxon>PACMAD clade</taxon>
        <taxon>Panicoideae</taxon>
        <taxon>Panicodae</taxon>
        <taxon>Paniceae</taxon>
        <taxon>Panicinae</taxon>
        <taxon>Panicum</taxon>
        <taxon>Panicum sect. Panicum</taxon>
    </lineage>
</organism>
<accession>A0A2T7C768</accession>
<dbReference type="Gramene" id="PUZ39164">
    <property type="protein sequence ID" value="PUZ39164"/>
    <property type="gene ID" value="GQ55_9G263200"/>
</dbReference>
<proteinExistence type="predicted"/>
<dbReference type="Proteomes" id="UP000244336">
    <property type="component" value="Chromosome 9"/>
</dbReference>
<gene>
    <name evidence="1" type="ORF">GQ55_9G263200</name>
</gene>